<dbReference type="PANTHER" id="PTHR46761:SF2">
    <property type="entry name" value="RAN GTPASE-ACTIVATING PROTEIN 1"/>
    <property type="match status" value="1"/>
</dbReference>
<feature type="compositionally biased region" description="Acidic residues" evidence="1">
    <location>
        <begin position="452"/>
        <end position="480"/>
    </location>
</feature>
<dbReference type="EMBL" id="HBGV01009881">
    <property type="protein sequence ID" value="CAD9493342.1"/>
    <property type="molecule type" value="Transcribed_RNA"/>
</dbReference>
<feature type="region of interest" description="Disordered" evidence="1">
    <location>
        <begin position="450"/>
        <end position="484"/>
    </location>
</feature>
<organism evidence="2">
    <name type="scientific">Helicotheca tamesis</name>
    <dbReference type="NCBI Taxonomy" id="374047"/>
    <lineage>
        <taxon>Eukaryota</taxon>
        <taxon>Sar</taxon>
        <taxon>Stramenopiles</taxon>
        <taxon>Ochrophyta</taxon>
        <taxon>Bacillariophyta</taxon>
        <taxon>Mediophyceae</taxon>
        <taxon>Lithodesmiophycidae</taxon>
        <taxon>Lithodesmiales</taxon>
        <taxon>Lithodesmiaceae</taxon>
        <taxon>Helicotheca</taxon>
    </lineage>
</organism>
<evidence type="ECO:0000256" key="1">
    <source>
        <dbReference type="SAM" id="MobiDB-lite"/>
    </source>
</evidence>
<reference evidence="2" key="1">
    <citation type="submission" date="2021-01" db="EMBL/GenBank/DDBJ databases">
        <authorList>
            <person name="Corre E."/>
            <person name="Pelletier E."/>
            <person name="Niang G."/>
            <person name="Scheremetjew M."/>
            <person name="Finn R."/>
            <person name="Kale V."/>
            <person name="Holt S."/>
            <person name="Cochrane G."/>
            <person name="Meng A."/>
            <person name="Brown T."/>
            <person name="Cohen L."/>
        </authorList>
    </citation>
    <scope>NUCLEOTIDE SEQUENCE</scope>
    <source>
        <strain evidence="2">CCMP826</strain>
    </source>
</reference>
<dbReference type="AlphaFoldDB" id="A0A7S2MNC5"/>
<dbReference type="InterPro" id="IPR032675">
    <property type="entry name" value="LRR_dom_sf"/>
</dbReference>
<sequence length="505" mass="54044">MSAPIPPPISLTPPGEREVVEEAKAEEFTRLWKEQLEEQKKKVLAATGKTELDESVVLCDKISLTNKSYTAGAAVHIASFLTATDGTNPSIASKITVADLSDIIASRMEDEGLQVLQTICDAFAHSSLIEVDLSDNAMGSKGIKACRAVLSGQAGSLERLSLCNNGLSGTSMQEVADILTDGGEDDEIVCERLKKIHFFNNMSGDEGCNAFARILSRCTGRLTDVRFSGTRAGSEGSALIASILEGMGDEKVKNIERLDLADNSFGPEGANNLGTALGRCSNLKYLNLRDCLLEDDGTGIVCRAIWSSDSPIEHLDISGNEITRHGAKSVAELIEENETLKVLLLEENELTSLGVKTIAKALEGALDGAKDDVDSDDDSGSPETKSKAIIEELSLATNECGRIGGKAILKAYGSAGENMPCLKKIDLNGNMFPEDIVESLTSAFGDKLQSMDENDDEEDVDEDIDEDADEDEDEREDEGTMDLKGAVDVHELAKSIAGVKIDNLC</sequence>
<proteinExistence type="predicted"/>
<dbReference type="PANTHER" id="PTHR46761">
    <property type="entry name" value="RAN GTPASE-ACTIVATING PROTEIN 1"/>
    <property type="match status" value="1"/>
</dbReference>
<name>A0A7S2MNC5_9STRA</name>
<dbReference type="Gene3D" id="3.80.10.10">
    <property type="entry name" value="Ribonuclease Inhibitor"/>
    <property type="match status" value="2"/>
</dbReference>
<dbReference type="Pfam" id="PF13516">
    <property type="entry name" value="LRR_6"/>
    <property type="match status" value="4"/>
</dbReference>
<evidence type="ECO:0008006" key="3">
    <source>
        <dbReference type="Google" id="ProtNLM"/>
    </source>
</evidence>
<dbReference type="SMART" id="SM00368">
    <property type="entry name" value="LRR_RI"/>
    <property type="match status" value="8"/>
</dbReference>
<evidence type="ECO:0000313" key="2">
    <source>
        <dbReference type="EMBL" id="CAD9493342.1"/>
    </source>
</evidence>
<gene>
    <name evidence="2" type="ORF">HTAM1171_LOCUS6122</name>
</gene>
<dbReference type="GO" id="GO:0005096">
    <property type="term" value="F:GTPase activator activity"/>
    <property type="evidence" value="ECO:0007669"/>
    <property type="project" value="InterPro"/>
</dbReference>
<dbReference type="InterPro" id="IPR001611">
    <property type="entry name" value="Leu-rich_rpt"/>
</dbReference>
<accession>A0A7S2MNC5</accession>
<feature type="compositionally biased region" description="Pro residues" evidence="1">
    <location>
        <begin position="1"/>
        <end position="11"/>
    </location>
</feature>
<protein>
    <recommendedName>
        <fullName evidence="3">Ran-GTPase activating protein 1 C-terminal domain-containing protein</fullName>
    </recommendedName>
</protein>
<feature type="region of interest" description="Disordered" evidence="1">
    <location>
        <begin position="1"/>
        <end position="20"/>
    </location>
</feature>
<dbReference type="SUPFAM" id="SSF52047">
    <property type="entry name" value="RNI-like"/>
    <property type="match status" value="1"/>
</dbReference>
<dbReference type="InterPro" id="IPR045203">
    <property type="entry name" value="RanGAP1/2"/>
</dbReference>